<keyword evidence="2" id="KW-1185">Reference proteome</keyword>
<protein>
    <submittedName>
        <fullName evidence="1">Uncharacterized protein</fullName>
    </submittedName>
</protein>
<dbReference type="HOGENOM" id="CLU_3108052_0_0_1"/>
<dbReference type="EMBL" id="AFRT01001129">
    <property type="protein sequence ID" value="ELU41116.1"/>
    <property type="molecule type" value="Genomic_DNA"/>
</dbReference>
<organism evidence="1 2">
    <name type="scientific">Thanatephorus cucumeris (strain AG1-IA)</name>
    <name type="common">Rice sheath blight fungus</name>
    <name type="synonym">Rhizoctonia solani</name>
    <dbReference type="NCBI Taxonomy" id="983506"/>
    <lineage>
        <taxon>Eukaryota</taxon>
        <taxon>Fungi</taxon>
        <taxon>Dikarya</taxon>
        <taxon>Basidiomycota</taxon>
        <taxon>Agaricomycotina</taxon>
        <taxon>Agaricomycetes</taxon>
        <taxon>Cantharellales</taxon>
        <taxon>Ceratobasidiaceae</taxon>
        <taxon>Rhizoctonia</taxon>
        <taxon>Rhizoctonia solani AG-1</taxon>
    </lineage>
</organism>
<comment type="caution">
    <text evidence="1">The sequence shown here is derived from an EMBL/GenBank/DDBJ whole genome shotgun (WGS) entry which is preliminary data.</text>
</comment>
<dbReference type="AlphaFoldDB" id="L8WSK6"/>
<gene>
    <name evidence="1" type="ORF">AG1IA_04853</name>
</gene>
<proteinExistence type="predicted"/>
<name>L8WSK6_THACA</name>
<dbReference type="Proteomes" id="UP000011668">
    <property type="component" value="Unassembled WGS sequence"/>
</dbReference>
<sequence length="51" mass="6145">MRRPIHHFDTQIVNWVISPTLVWYISHRVRPFPLVVFTCSRPMVERLVQAD</sequence>
<accession>L8WSK6</accession>
<evidence type="ECO:0000313" key="1">
    <source>
        <dbReference type="EMBL" id="ELU41116.1"/>
    </source>
</evidence>
<evidence type="ECO:0000313" key="2">
    <source>
        <dbReference type="Proteomes" id="UP000011668"/>
    </source>
</evidence>
<reference evidence="1 2" key="1">
    <citation type="journal article" date="2013" name="Nat. Commun.">
        <title>The evolution and pathogenic mechanisms of the rice sheath blight pathogen.</title>
        <authorList>
            <person name="Zheng A."/>
            <person name="Lin R."/>
            <person name="Xu L."/>
            <person name="Qin P."/>
            <person name="Tang C."/>
            <person name="Ai P."/>
            <person name="Zhang D."/>
            <person name="Liu Y."/>
            <person name="Sun Z."/>
            <person name="Feng H."/>
            <person name="Wang Y."/>
            <person name="Chen Y."/>
            <person name="Liang X."/>
            <person name="Fu R."/>
            <person name="Li Q."/>
            <person name="Zhang J."/>
            <person name="Yu X."/>
            <person name="Xie Z."/>
            <person name="Ding L."/>
            <person name="Guan P."/>
            <person name="Tang J."/>
            <person name="Liang Y."/>
            <person name="Wang S."/>
            <person name="Deng Q."/>
            <person name="Li S."/>
            <person name="Zhu J."/>
            <person name="Wang L."/>
            <person name="Liu H."/>
            <person name="Li P."/>
        </authorList>
    </citation>
    <scope>NUCLEOTIDE SEQUENCE [LARGE SCALE GENOMIC DNA]</scope>
    <source>
        <strain evidence="2">AG-1 IA</strain>
    </source>
</reference>